<feature type="transmembrane region" description="Helical" evidence="2">
    <location>
        <begin position="179"/>
        <end position="197"/>
    </location>
</feature>
<evidence type="ECO:0000313" key="3">
    <source>
        <dbReference type="EMBL" id="TKR82199.1"/>
    </source>
</evidence>
<name>A0A4U5NGJ0_STECR</name>
<feature type="region of interest" description="Disordered" evidence="1">
    <location>
        <begin position="266"/>
        <end position="310"/>
    </location>
</feature>
<dbReference type="OrthoDB" id="5829951at2759"/>
<keyword evidence="2" id="KW-0812">Transmembrane</keyword>
<evidence type="ECO:0000313" key="4">
    <source>
        <dbReference type="Proteomes" id="UP000298663"/>
    </source>
</evidence>
<reference evidence="3 4" key="1">
    <citation type="journal article" date="2015" name="Genome Biol.">
        <title>Comparative genomics of Steinernema reveals deeply conserved gene regulatory networks.</title>
        <authorList>
            <person name="Dillman A.R."/>
            <person name="Macchietto M."/>
            <person name="Porter C.F."/>
            <person name="Rogers A."/>
            <person name="Williams B."/>
            <person name="Antoshechkin I."/>
            <person name="Lee M.M."/>
            <person name="Goodwin Z."/>
            <person name="Lu X."/>
            <person name="Lewis E.E."/>
            <person name="Goodrich-Blair H."/>
            <person name="Stock S.P."/>
            <person name="Adams B.J."/>
            <person name="Sternberg P.W."/>
            <person name="Mortazavi A."/>
        </authorList>
    </citation>
    <scope>NUCLEOTIDE SEQUENCE [LARGE SCALE GENOMIC DNA]</scope>
    <source>
        <strain evidence="3 4">ALL</strain>
    </source>
</reference>
<organism evidence="3 4">
    <name type="scientific">Steinernema carpocapsae</name>
    <name type="common">Entomopathogenic nematode</name>
    <dbReference type="NCBI Taxonomy" id="34508"/>
    <lineage>
        <taxon>Eukaryota</taxon>
        <taxon>Metazoa</taxon>
        <taxon>Ecdysozoa</taxon>
        <taxon>Nematoda</taxon>
        <taxon>Chromadorea</taxon>
        <taxon>Rhabditida</taxon>
        <taxon>Tylenchina</taxon>
        <taxon>Panagrolaimomorpha</taxon>
        <taxon>Strongyloidoidea</taxon>
        <taxon>Steinernematidae</taxon>
        <taxon>Steinernema</taxon>
    </lineage>
</organism>
<sequence>MGHCHITWIFIIIFGFIITESVLIPLIIGFLTNPWVQLVSIGILDPQFLPMLLSSFAQLLTCLLGLIAMATGVKKLIYYYYGSMVLFIFVEIFLFFTWIFRLTAVHDWNQAYLAVAPQIDGVDIAVCEIWGEISDHLNCSVPSFCLQEELVALLPSNNSSGLPHCVQSFSKWLQFETQAIQFLTFFAAFPLKIWILFTSRYDVKVLFDSWKISGHPYTSWGTDEEEGFERPEKKQRGKISLFLKNLRKKCWKTPKLPPLGYEQKPILSTQRSTESSRSSDSNGRISSGSGESRFTLLTIPEEDISQCTEL</sequence>
<reference evidence="3 4" key="2">
    <citation type="journal article" date="2019" name="G3 (Bethesda)">
        <title>Hybrid Assembly of the Genome of the Entomopathogenic Nematode Steinernema carpocapsae Identifies the X-Chromosome.</title>
        <authorList>
            <person name="Serra L."/>
            <person name="Macchietto M."/>
            <person name="Macias-Munoz A."/>
            <person name="McGill C.J."/>
            <person name="Rodriguez I.M."/>
            <person name="Rodriguez B."/>
            <person name="Murad R."/>
            <person name="Mortazavi A."/>
        </authorList>
    </citation>
    <scope>NUCLEOTIDE SEQUENCE [LARGE SCALE GENOMIC DNA]</scope>
    <source>
        <strain evidence="3 4">ALL</strain>
    </source>
</reference>
<feature type="transmembrane region" description="Helical" evidence="2">
    <location>
        <begin position="77"/>
        <end position="100"/>
    </location>
</feature>
<evidence type="ECO:0000256" key="1">
    <source>
        <dbReference type="SAM" id="MobiDB-lite"/>
    </source>
</evidence>
<keyword evidence="4" id="KW-1185">Reference proteome</keyword>
<dbReference type="EMBL" id="AZBU02000004">
    <property type="protein sequence ID" value="TKR82199.1"/>
    <property type="molecule type" value="Genomic_DNA"/>
</dbReference>
<evidence type="ECO:0000256" key="2">
    <source>
        <dbReference type="SAM" id="Phobius"/>
    </source>
</evidence>
<feature type="transmembrane region" description="Helical" evidence="2">
    <location>
        <begin position="48"/>
        <end position="70"/>
    </location>
</feature>
<feature type="compositionally biased region" description="Low complexity" evidence="1">
    <location>
        <begin position="268"/>
        <end position="290"/>
    </location>
</feature>
<keyword evidence="2" id="KW-1133">Transmembrane helix</keyword>
<feature type="transmembrane region" description="Helical" evidence="2">
    <location>
        <begin position="7"/>
        <end position="28"/>
    </location>
</feature>
<dbReference type="AlphaFoldDB" id="A0A4U5NGJ0"/>
<dbReference type="Proteomes" id="UP000298663">
    <property type="component" value="Unassembled WGS sequence"/>
</dbReference>
<proteinExistence type="predicted"/>
<comment type="caution">
    <text evidence="3">The sequence shown here is derived from an EMBL/GenBank/DDBJ whole genome shotgun (WGS) entry which is preliminary data.</text>
</comment>
<protein>
    <submittedName>
        <fullName evidence="3">Uncharacterized protein</fullName>
    </submittedName>
</protein>
<keyword evidence="2" id="KW-0472">Membrane</keyword>
<gene>
    <name evidence="3" type="ORF">L596_015958</name>
</gene>
<accession>A0A4U5NGJ0</accession>